<dbReference type="PATRIC" id="fig|1461583.4.peg.1023"/>
<sequence>MFNLASGEKLVDATVYELAADWAEFGVVEFQAQFGKAYAKSFEAETTKITASTEAEVKADKDSAPTAGKTERTIKIKAKDQYGEDFAIADKYSLEGSTLNGMPLTAKEIDFDKTNNDEIKLTRTLVKGDKIVIKVSNVGTDNKVLGSSDLTFVVEEAEAPVATSVAGVKATVKGKVAESVVANDEVKLTADVRDQFNTPMAEADVRYAVVEGADLLAEGSVKELGSKNKVVTTQANKEVKFTATKPGTVTIDVFNVKNGAKYTYTVEVGAQKLDKLTVDGKDATGFNKEEVKSAAIKPNPGAALTPEMLKFHVTDANGKVTEDVKVTAQLRGGDSEANKNDIIFVATSEKDGTYKVTPYVGETFTAEGVVKGNTVTVTTTLNNIATSIEPITVTETLKVGTPVKQAVVVKNKHGEDITELVHNKVELTAYTAAGKAATTEEFAKIETLKQNDKTKAYEAELKAEKAGDYTIRVTVTGSAATTEFAVKAAATELKSIDLGQDIYEGVISGDKATYQIISAIDTLDDEFLPEKADKWTVTATKAGQEFKEHGAKVVYVKQDEDGKWEETASNGTKAEGAEAIALKIDTTEADIKQLEEETVITYTVSTTVGDKATKVEDSIDVTISPVRKVDTVEVTPTATTVAIGGKQTIKVKPVDQYGDFIEVKTPETDIKVVSKDINKVAVDGTVTKDEKDKKVIGYKFQVAGKASGSAVVEVTVGGVKKEVNVTAAQAATVVDSIQITGDNVAEDGTYKYVLADQATADLSIAAFSGENEVKVNAEQVQWAVLEGSDIAKFEANGKIKITSAPEKDTKIKVQATFVGKKAVLEIPVVADAKKAAKIVPSTIEVKSAGEVGNVVTDLSKIDADPSKDGIQIALDGKSKNGQDISKNEITLTFTASNALGEDVTLQTGKVTAGVYNPDVATVADPITGSNVVIKAAGEGETKVTLSLDGKEIYALDVIVSKEVGDKVTDAAEKVARDAVLANGGATIANLQTLAGLSNALDVNTIVDANEAAYITAINALNEATATTADVQAEVNKVNAQQAGE</sequence>
<evidence type="ECO:0000313" key="1">
    <source>
        <dbReference type="EMBL" id="CEA01897.1"/>
    </source>
</evidence>
<organism evidence="1">
    <name type="scientific">Metalysinibacillus saudimassiliensis</name>
    <dbReference type="NCBI Taxonomy" id="1461583"/>
    <lineage>
        <taxon>Bacteria</taxon>
        <taxon>Bacillati</taxon>
        <taxon>Bacillota</taxon>
        <taxon>Bacilli</taxon>
        <taxon>Bacillales</taxon>
        <taxon>Caryophanaceae</taxon>
        <taxon>Metalysinibacillus</taxon>
    </lineage>
</organism>
<dbReference type="HOGENOM" id="CLU_292014_0_0_9"/>
<name>A0A078M8Y7_9BACL</name>
<proteinExistence type="predicted"/>
<reference evidence="1" key="1">
    <citation type="submission" date="2014-07" db="EMBL/GenBank/DDBJ databases">
        <authorList>
            <person name="Urmite Genomes Urmite Genomes"/>
        </authorList>
    </citation>
    <scope>NUCLEOTIDE SEQUENCE</scope>
    <source>
        <strain evidence="1">13S34_air</strain>
    </source>
</reference>
<accession>A0A078M8Y7</accession>
<protein>
    <submittedName>
        <fullName evidence="1">Uncharacterized protein</fullName>
    </submittedName>
</protein>
<gene>
    <name evidence="1" type="ORF">BN1050_01062</name>
</gene>
<dbReference type="EMBL" id="LN483074">
    <property type="protein sequence ID" value="CEA01897.1"/>
    <property type="molecule type" value="Genomic_DNA"/>
</dbReference>
<dbReference type="AlphaFoldDB" id="A0A078M8Y7"/>